<evidence type="ECO:0000313" key="4">
    <source>
        <dbReference type="EMBL" id="MBW0552220.1"/>
    </source>
</evidence>
<feature type="domain" description="CCHC-type" evidence="3">
    <location>
        <begin position="32"/>
        <end position="47"/>
    </location>
</feature>
<dbReference type="InterPro" id="IPR036875">
    <property type="entry name" value="Znf_CCHC_sf"/>
</dbReference>
<keyword evidence="2" id="KW-0479">Metal-binding</keyword>
<keyword evidence="2" id="KW-0863">Zinc-finger</keyword>
<comment type="caution">
    <text evidence="4">The sequence shown here is derived from an EMBL/GenBank/DDBJ whole genome shotgun (WGS) entry which is preliminary data.</text>
</comment>
<dbReference type="AlphaFoldDB" id="A0A9Q3IYQ7"/>
<evidence type="ECO:0000256" key="2">
    <source>
        <dbReference type="PROSITE-ProRule" id="PRU00047"/>
    </source>
</evidence>
<name>A0A9Q3IYQ7_9BASI</name>
<dbReference type="GO" id="GO:0006397">
    <property type="term" value="P:mRNA processing"/>
    <property type="evidence" value="ECO:0007669"/>
    <property type="project" value="UniProtKB-KW"/>
</dbReference>
<keyword evidence="1" id="KW-0507">mRNA processing</keyword>
<organism evidence="4 5">
    <name type="scientific">Austropuccinia psidii MF-1</name>
    <dbReference type="NCBI Taxonomy" id="1389203"/>
    <lineage>
        <taxon>Eukaryota</taxon>
        <taxon>Fungi</taxon>
        <taxon>Dikarya</taxon>
        <taxon>Basidiomycota</taxon>
        <taxon>Pucciniomycotina</taxon>
        <taxon>Pucciniomycetes</taxon>
        <taxon>Pucciniales</taxon>
        <taxon>Sphaerophragmiaceae</taxon>
        <taxon>Austropuccinia</taxon>
    </lineage>
</organism>
<evidence type="ECO:0000313" key="5">
    <source>
        <dbReference type="Proteomes" id="UP000765509"/>
    </source>
</evidence>
<dbReference type="PROSITE" id="PS50158">
    <property type="entry name" value="ZF_CCHC"/>
    <property type="match status" value="1"/>
</dbReference>
<keyword evidence="5" id="KW-1185">Reference proteome</keyword>
<dbReference type="OrthoDB" id="2505270at2759"/>
<dbReference type="Pfam" id="PF00098">
    <property type="entry name" value="zf-CCHC"/>
    <property type="match status" value="1"/>
</dbReference>
<dbReference type="Gene3D" id="4.10.60.10">
    <property type="entry name" value="Zinc finger, CCHC-type"/>
    <property type="match status" value="1"/>
</dbReference>
<dbReference type="InterPro" id="IPR001878">
    <property type="entry name" value="Znf_CCHC"/>
</dbReference>
<reference evidence="4" key="1">
    <citation type="submission" date="2021-03" db="EMBL/GenBank/DDBJ databases">
        <title>Draft genome sequence of rust myrtle Austropuccinia psidii MF-1, a brazilian biotype.</title>
        <authorList>
            <person name="Quecine M.C."/>
            <person name="Pachon D.M.R."/>
            <person name="Bonatelli M.L."/>
            <person name="Correr F.H."/>
            <person name="Franceschini L.M."/>
            <person name="Leite T.F."/>
            <person name="Margarido G.R.A."/>
            <person name="Almeida C.A."/>
            <person name="Ferrarezi J.A."/>
            <person name="Labate C.A."/>
        </authorList>
    </citation>
    <scope>NUCLEOTIDE SEQUENCE</scope>
    <source>
        <strain evidence="4">MF-1</strain>
    </source>
</reference>
<dbReference type="Proteomes" id="UP000765509">
    <property type="component" value="Unassembled WGS sequence"/>
</dbReference>
<dbReference type="EMBL" id="AVOT02058318">
    <property type="protein sequence ID" value="MBW0552220.1"/>
    <property type="molecule type" value="Genomic_DNA"/>
</dbReference>
<gene>
    <name evidence="4" type="ORF">O181_091935</name>
</gene>
<protein>
    <recommendedName>
        <fullName evidence="3">CCHC-type domain-containing protein</fullName>
    </recommendedName>
</protein>
<dbReference type="SMART" id="SM00343">
    <property type="entry name" value="ZnF_C2HC"/>
    <property type="match status" value="1"/>
</dbReference>
<dbReference type="GO" id="GO:0003676">
    <property type="term" value="F:nucleic acid binding"/>
    <property type="evidence" value="ECO:0007669"/>
    <property type="project" value="InterPro"/>
</dbReference>
<accession>A0A9Q3IYQ7</accession>
<proteinExistence type="predicted"/>
<dbReference type="GO" id="GO:0008270">
    <property type="term" value="F:zinc ion binding"/>
    <property type="evidence" value="ECO:0007669"/>
    <property type="project" value="UniProtKB-KW"/>
</dbReference>
<keyword evidence="2" id="KW-0862">Zinc</keyword>
<sequence length="111" mass="12479">MVNVEKDCAFFQVRTESKEEVALPADRETRSCYNCGREGHISKNCRSKNNNNHFNKNIHSRLAKNEEEEPNIAFVAINSKVDCALVANKKKQSSTQEPTTICSLMKATSSN</sequence>
<evidence type="ECO:0000259" key="3">
    <source>
        <dbReference type="PROSITE" id="PS50158"/>
    </source>
</evidence>
<evidence type="ECO:0000256" key="1">
    <source>
        <dbReference type="ARBA" id="ARBA00022664"/>
    </source>
</evidence>
<dbReference type="SUPFAM" id="SSF57756">
    <property type="entry name" value="Retrovirus zinc finger-like domains"/>
    <property type="match status" value="1"/>
</dbReference>